<dbReference type="Pfam" id="PF00596">
    <property type="entry name" value="Aldolase_II"/>
    <property type="match status" value="1"/>
</dbReference>
<dbReference type="OrthoDB" id="9794581at2"/>
<keyword evidence="5" id="KW-1185">Reference proteome</keyword>
<dbReference type="InterPro" id="IPR036409">
    <property type="entry name" value="Aldolase_II/adducin_N_sf"/>
</dbReference>
<dbReference type="SMART" id="SM01007">
    <property type="entry name" value="Aldolase_II"/>
    <property type="match status" value="1"/>
</dbReference>
<proteinExistence type="predicted"/>
<accession>A0A1M4Y521</accession>
<dbReference type="RefSeq" id="WP_072935733.1">
    <property type="nucleotide sequence ID" value="NZ_FQUG01000006.1"/>
</dbReference>
<dbReference type="SUPFAM" id="SSF53639">
    <property type="entry name" value="AraD/HMP-PK domain-like"/>
    <property type="match status" value="1"/>
</dbReference>
<dbReference type="InterPro" id="IPR001303">
    <property type="entry name" value="Aldolase_II/adducin_N"/>
</dbReference>
<keyword evidence="2" id="KW-0456">Lyase</keyword>
<feature type="domain" description="Class II aldolase/adducin N-terminal" evidence="3">
    <location>
        <begin position="7"/>
        <end position="189"/>
    </location>
</feature>
<dbReference type="GO" id="GO:0005829">
    <property type="term" value="C:cytosol"/>
    <property type="evidence" value="ECO:0007669"/>
    <property type="project" value="TreeGrafter"/>
</dbReference>
<evidence type="ECO:0000259" key="3">
    <source>
        <dbReference type="SMART" id="SM01007"/>
    </source>
</evidence>
<dbReference type="PANTHER" id="PTHR22789">
    <property type="entry name" value="FUCULOSE PHOSPHATE ALDOLASE"/>
    <property type="match status" value="1"/>
</dbReference>
<gene>
    <name evidence="4" type="ORF">SAMN02745190_01632</name>
</gene>
<keyword evidence="1" id="KW-0479">Metal-binding</keyword>
<evidence type="ECO:0000256" key="1">
    <source>
        <dbReference type="ARBA" id="ARBA00022723"/>
    </source>
</evidence>
<evidence type="ECO:0000256" key="2">
    <source>
        <dbReference type="ARBA" id="ARBA00023239"/>
    </source>
</evidence>
<dbReference type="EMBL" id="FQUG01000006">
    <property type="protein sequence ID" value="SHF00904.1"/>
    <property type="molecule type" value="Genomic_DNA"/>
</dbReference>
<dbReference type="GO" id="GO:0046872">
    <property type="term" value="F:metal ion binding"/>
    <property type="evidence" value="ECO:0007669"/>
    <property type="project" value="UniProtKB-KW"/>
</dbReference>
<dbReference type="GO" id="GO:0016832">
    <property type="term" value="F:aldehyde-lyase activity"/>
    <property type="evidence" value="ECO:0007669"/>
    <property type="project" value="TreeGrafter"/>
</dbReference>
<evidence type="ECO:0000313" key="5">
    <source>
        <dbReference type="Proteomes" id="UP000184404"/>
    </source>
</evidence>
<evidence type="ECO:0000313" key="4">
    <source>
        <dbReference type="EMBL" id="SHF00904.1"/>
    </source>
</evidence>
<dbReference type="InterPro" id="IPR050197">
    <property type="entry name" value="Aldolase_class_II_sugar_metab"/>
</dbReference>
<reference evidence="4 5" key="1">
    <citation type="submission" date="2016-11" db="EMBL/GenBank/DDBJ databases">
        <authorList>
            <person name="Jaros S."/>
            <person name="Januszkiewicz K."/>
            <person name="Wedrychowicz H."/>
        </authorList>
    </citation>
    <scope>NUCLEOTIDE SEQUENCE [LARGE SCALE GENOMIC DNA]</scope>
    <source>
        <strain evidence="4 5">DSM 10502</strain>
    </source>
</reference>
<dbReference type="Proteomes" id="UP000184404">
    <property type="component" value="Unassembled WGS sequence"/>
</dbReference>
<name>A0A1M4Y521_9FIRM</name>
<dbReference type="AlphaFoldDB" id="A0A1M4Y521"/>
<dbReference type="Gene3D" id="3.40.225.10">
    <property type="entry name" value="Class II aldolase/adducin N-terminal domain"/>
    <property type="match status" value="1"/>
</dbReference>
<protein>
    <submittedName>
        <fullName evidence="4">L-fuculose-phosphate aldolase</fullName>
    </submittedName>
</protein>
<organism evidence="4 5">
    <name type="scientific">Schwartzia succinivorans DSM 10502</name>
    <dbReference type="NCBI Taxonomy" id="1123243"/>
    <lineage>
        <taxon>Bacteria</taxon>
        <taxon>Bacillati</taxon>
        <taxon>Bacillota</taxon>
        <taxon>Negativicutes</taxon>
        <taxon>Selenomonadales</taxon>
        <taxon>Selenomonadaceae</taxon>
        <taxon>Schwartzia</taxon>
    </lineage>
</organism>
<dbReference type="GO" id="GO:0019323">
    <property type="term" value="P:pentose catabolic process"/>
    <property type="evidence" value="ECO:0007669"/>
    <property type="project" value="TreeGrafter"/>
</dbReference>
<dbReference type="STRING" id="1123243.SAMN02745190_01632"/>
<dbReference type="PANTHER" id="PTHR22789:SF0">
    <property type="entry name" value="3-OXO-TETRONATE 4-PHOSPHATE DECARBOXYLASE-RELATED"/>
    <property type="match status" value="1"/>
</dbReference>
<sequence>MLEGLKKEVVCTARAAENMGLCRHRSGNFSMRDKETGLICMTPTGVDRQTMRPDDVVVMDMDARVVESLSGLKPTSEALMHIAAYDERPDITAIVHTHSKFALVFAVLRQPIPCIMAEMGHLGLTDGVIPVAEYGRQGSEALAEAVRAPLRRADALLMAAHGVLTVDRESLDEALLKAAYVEEAAEVYLNAKLLNGGKEPLCIPVSDLDLQYPKQVKG</sequence>